<accession>A0A853K7U6</accession>
<dbReference type="Gene3D" id="3.90.220.20">
    <property type="entry name" value="DNA methylase specificity domains"/>
    <property type="match status" value="2"/>
</dbReference>
<name>A0A853K7U6_9BACL</name>
<dbReference type="AlphaFoldDB" id="A0A853K7U6"/>
<dbReference type="SUPFAM" id="SSF116734">
    <property type="entry name" value="DNA methylase specificity domain"/>
    <property type="match status" value="2"/>
</dbReference>
<dbReference type="Pfam" id="PF01420">
    <property type="entry name" value="Methylase_S"/>
    <property type="match status" value="1"/>
</dbReference>
<comment type="caution">
    <text evidence="5">The sequence shown here is derived from an EMBL/GenBank/DDBJ whole genome shotgun (WGS) entry which is preliminary data.</text>
</comment>
<evidence type="ECO:0000256" key="2">
    <source>
        <dbReference type="ARBA" id="ARBA00022747"/>
    </source>
</evidence>
<proteinExistence type="inferred from homology"/>
<dbReference type="CDD" id="cd17260">
    <property type="entry name" value="RMtype1_S_EcoEI-TRD1-CR1_like"/>
    <property type="match status" value="1"/>
</dbReference>
<dbReference type="EMBL" id="LSUQ01000054">
    <property type="protein sequence ID" value="OAG93044.1"/>
    <property type="molecule type" value="Genomic_DNA"/>
</dbReference>
<feature type="domain" description="Type I restriction modification DNA specificity" evidence="4">
    <location>
        <begin position="65"/>
        <end position="178"/>
    </location>
</feature>
<protein>
    <recommendedName>
        <fullName evidence="4">Type I restriction modification DNA specificity domain-containing protein</fullName>
    </recommendedName>
</protein>
<evidence type="ECO:0000313" key="6">
    <source>
        <dbReference type="Proteomes" id="UP000077421"/>
    </source>
</evidence>
<gene>
    <name evidence="5" type="ORF">AYW79_12595</name>
</gene>
<dbReference type="PANTHER" id="PTHR30408">
    <property type="entry name" value="TYPE-1 RESTRICTION ENZYME ECOKI SPECIFICITY PROTEIN"/>
    <property type="match status" value="1"/>
</dbReference>
<feature type="non-terminal residue" evidence="5">
    <location>
        <position position="1"/>
    </location>
</feature>
<sequence length="396" mass="45006">RYSMQPLNDIIDTFIDYRGKTPNKVPSGVPLITAKVVKGGRIETPLEFISMDDYETWMRRGIPRYGDVVLTTEAPLGEVAQIQTRERIALAQRIITLRGQSEVLDNTFLRYALQYGPVQAELHGRASGTTVQGIKSSELKKVNIPVPDLTIQERIADILCSLDDKIELNRRMNETLEQMAMALYKHSFADDTDGGSVQLEHLVEINPRMSVKKGDIIPFVDMKALSTMSCSIMDEDIAMKEYSSGMKFLNADTLFARITPCLENGKTAFVDFLQDDQTGFGSTEFLVLRANERTCPEYVYCTARWSTFREHAVRSMVGTSGRQRVQTDALLQFELPEPDADRMKEFHSITSEWFALIRSNTFENSHLNRLREYLLPRLLSGEIELVEVQEQVEEVV</sequence>
<dbReference type="CDD" id="cd17246">
    <property type="entry name" value="RMtype1_S_SonII-TRD2-CR2_like"/>
    <property type="match status" value="1"/>
</dbReference>
<dbReference type="RefSeq" id="WP_067953249.1">
    <property type="nucleotide sequence ID" value="NZ_LSUQ01000054.1"/>
</dbReference>
<evidence type="ECO:0000259" key="4">
    <source>
        <dbReference type="Pfam" id="PF01420"/>
    </source>
</evidence>
<dbReference type="Proteomes" id="UP000077421">
    <property type="component" value="Unassembled WGS sequence"/>
</dbReference>
<dbReference type="InterPro" id="IPR000055">
    <property type="entry name" value="Restrct_endonuc_typeI_TRD"/>
</dbReference>
<evidence type="ECO:0000256" key="1">
    <source>
        <dbReference type="ARBA" id="ARBA00010923"/>
    </source>
</evidence>
<dbReference type="InterPro" id="IPR044946">
    <property type="entry name" value="Restrct_endonuc_typeI_TRD_sf"/>
</dbReference>
<organism evidence="5 6">
    <name type="scientific">Ferroacidibacillus organovorans</name>
    <dbReference type="NCBI Taxonomy" id="1765683"/>
    <lineage>
        <taxon>Bacteria</taxon>
        <taxon>Bacillati</taxon>
        <taxon>Bacillota</taxon>
        <taxon>Bacilli</taxon>
        <taxon>Bacillales</taxon>
        <taxon>Alicyclobacillaceae</taxon>
        <taxon>Ferroacidibacillus</taxon>
    </lineage>
</organism>
<evidence type="ECO:0000313" key="5">
    <source>
        <dbReference type="EMBL" id="OAG93044.1"/>
    </source>
</evidence>
<reference evidence="5 6" key="1">
    <citation type="submission" date="2016-02" db="EMBL/GenBank/DDBJ databases">
        <title>Draft genome sequence of Acidibacillus ferrooxidans SLC66.</title>
        <authorList>
            <person name="Oliveira G."/>
            <person name="Nancucheo I."/>
            <person name="Dall'Agnol H."/>
            <person name="Johnson B."/>
            <person name="Oliveira R."/>
            <person name="Nunes G.L."/>
            <person name="Tzotzos G."/>
            <person name="Orellana S.C."/>
            <person name="Salim A.C."/>
            <person name="Araujo F.M."/>
        </authorList>
    </citation>
    <scope>NUCLEOTIDE SEQUENCE [LARGE SCALE GENOMIC DNA]</scope>
    <source>
        <strain evidence="5 6">SLC66</strain>
    </source>
</reference>
<dbReference type="GO" id="GO:0003677">
    <property type="term" value="F:DNA binding"/>
    <property type="evidence" value="ECO:0007669"/>
    <property type="project" value="UniProtKB-KW"/>
</dbReference>
<comment type="similarity">
    <text evidence="1">Belongs to the type-I restriction system S methylase family.</text>
</comment>
<dbReference type="InterPro" id="IPR052021">
    <property type="entry name" value="Type-I_RS_S_subunit"/>
</dbReference>
<keyword evidence="3" id="KW-0238">DNA-binding</keyword>
<dbReference type="PANTHER" id="PTHR30408:SF13">
    <property type="entry name" value="TYPE I RESTRICTION ENZYME HINDI SPECIFICITY SUBUNIT"/>
    <property type="match status" value="1"/>
</dbReference>
<evidence type="ECO:0000256" key="3">
    <source>
        <dbReference type="ARBA" id="ARBA00023125"/>
    </source>
</evidence>
<keyword evidence="2" id="KW-0680">Restriction system</keyword>
<dbReference type="GO" id="GO:0009307">
    <property type="term" value="P:DNA restriction-modification system"/>
    <property type="evidence" value="ECO:0007669"/>
    <property type="project" value="UniProtKB-KW"/>
</dbReference>